<reference evidence="1" key="2">
    <citation type="submission" date="2015-05" db="EMBL/GenBank/DDBJ databases">
        <authorList>
            <person name="Wang D.B."/>
            <person name="Wang M."/>
        </authorList>
    </citation>
    <scope>NUCLEOTIDE SEQUENCE [LARGE SCALE GENOMIC DNA]</scope>
    <source>
        <strain evidence="1">T1-815</strain>
    </source>
</reference>
<dbReference type="EMBL" id="CZAJ01000005">
    <property type="protein sequence ID" value="CUO77701.1"/>
    <property type="molecule type" value="Genomic_DNA"/>
</dbReference>
<dbReference type="InterPro" id="IPR027417">
    <property type="entry name" value="P-loop_NTPase"/>
</dbReference>
<reference evidence="3" key="1">
    <citation type="submission" date="2015-05" db="EMBL/GenBank/DDBJ databases">
        <authorList>
            <consortium name="Pathogen Informatics"/>
        </authorList>
    </citation>
    <scope>NUCLEOTIDE SEQUENCE [LARGE SCALE GENOMIC DNA]</scope>
    <source>
        <strain evidence="2 4">2789STDY5834884</strain>
        <strain evidence="3">T1-815</strain>
    </source>
</reference>
<dbReference type="AlphaFoldDB" id="A0A0M6WNZ6"/>
<dbReference type="GO" id="GO:0016301">
    <property type="term" value="F:kinase activity"/>
    <property type="evidence" value="ECO:0007669"/>
    <property type="project" value="UniProtKB-KW"/>
</dbReference>
<dbReference type="Pfam" id="PF13189">
    <property type="entry name" value="Cytidylate_kin2"/>
    <property type="match status" value="1"/>
</dbReference>
<evidence type="ECO:0000313" key="4">
    <source>
        <dbReference type="Proteomes" id="UP000095602"/>
    </source>
</evidence>
<dbReference type="SUPFAM" id="SSF52540">
    <property type="entry name" value="P-loop containing nucleoside triphosphate hydrolases"/>
    <property type="match status" value="1"/>
</dbReference>
<dbReference type="Proteomes" id="UP000095602">
    <property type="component" value="Unassembled WGS sequence"/>
</dbReference>
<proteinExistence type="predicted"/>
<keyword evidence="3" id="KW-1185">Reference proteome</keyword>
<evidence type="ECO:0000313" key="1">
    <source>
        <dbReference type="EMBL" id="CRL39026.1"/>
    </source>
</evidence>
<gene>
    <name evidence="2" type="ORF">ERS852497_00774</name>
    <name evidence="1" type="ORF">T1815_19771</name>
</gene>
<protein>
    <submittedName>
        <fullName evidence="2">Cytidylate kinase</fullName>
    </submittedName>
</protein>
<keyword evidence="2" id="KW-0808">Transferase</keyword>
<evidence type="ECO:0000313" key="2">
    <source>
        <dbReference type="EMBL" id="CUO77701.1"/>
    </source>
</evidence>
<organism evidence="1 3">
    <name type="scientific">Agathobacter rectalis</name>
    <dbReference type="NCBI Taxonomy" id="39491"/>
    <lineage>
        <taxon>Bacteria</taxon>
        <taxon>Bacillati</taxon>
        <taxon>Bacillota</taxon>
        <taxon>Clostridia</taxon>
        <taxon>Lachnospirales</taxon>
        <taxon>Lachnospiraceae</taxon>
        <taxon>Agathobacter</taxon>
    </lineage>
</organism>
<sequence>MEFYDEKIKALAIEIYELDAEVYKKLGSSLGRVFGGEKDICIRNIMEDLHSRQNSSRIRSELALISNMARTIPDHDTRHDIMVRYNNIVEEIAELPTGFADGDILDPKIADLNTVNLKDRFKTGDHLIICIGRSCGCGGNEIGFALADKLRMNFYDVSVMNEVFRQKDGEEAAQATATFQKKERMGIKKRIKAFKKYHGLSSEDVLFFDTSKFLVEKAKQEDFIVMGRFADAILTNNHIPHISIFITAPEKRRVQRFLEINKNVTPNQAKKWIESEDKRHLKTYKFYTGRKWSKASNYDICINSASYGIKGSIELIIRMLQLDDRVKQLIE</sequence>
<keyword evidence="2" id="KW-0418">Kinase</keyword>
<name>A0A0M6WNZ6_9FIRM</name>
<accession>A0A0M6WNZ6</accession>
<dbReference type="Gene3D" id="3.40.50.300">
    <property type="entry name" value="P-loop containing nucleotide triphosphate hydrolases"/>
    <property type="match status" value="1"/>
</dbReference>
<dbReference type="Proteomes" id="UP000049472">
    <property type="component" value="Unassembled WGS sequence"/>
</dbReference>
<dbReference type="RefSeq" id="WP_055062075.1">
    <property type="nucleotide sequence ID" value="NZ_CVRQ01000022.1"/>
</dbReference>
<dbReference type="EMBL" id="CVRQ01000022">
    <property type="protein sequence ID" value="CRL39026.1"/>
    <property type="molecule type" value="Genomic_DNA"/>
</dbReference>
<evidence type="ECO:0000313" key="3">
    <source>
        <dbReference type="Proteomes" id="UP000049472"/>
    </source>
</evidence>